<dbReference type="InterPro" id="IPR052929">
    <property type="entry name" value="RNase_H-like_EbsB-rel"/>
</dbReference>
<sequence>MSFEAPNLKAPLSLDHEDWIIEFRSATDSGNSSVSDSARAPSAPRSVIPVRWSRPTSGGFKINSDAALNSSSKLVGLGAVIRDSNGNVMAACAKRLHLLCSAAHAEALALLCGVQLAINAGLTPTISEVAHVSRSANMVADGLAKYGLISSDDRFWIDSFPSCVIGAVSQELCFVTFVAVPQLCWVL</sequence>
<dbReference type="EMBL" id="JAFEMO010000002">
    <property type="protein sequence ID" value="KAH7575609.1"/>
    <property type="molecule type" value="Genomic_DNA"/>
</dbReference>
<accession>A0ABQ8IGP0</accession>
<feature type="domain" description="RNase H type-1" evidence="1">
    <location>
        <begin position="63"/>
        <end position="127"/>
    </location>
</feature>
<proteinExistence type="predicted"/>
<dbReference type="InterPro" id="IPR012337">
    <property type="entry name" value="RNaseH-like_sf"/>
</dbReference>
<evidence type="ECO:0000259" key="1">
    <source>
        <dbReference type="Pfam" id="PF13456"/>
    </source>
</evidence>
<keyword evidence="3" id="KW-1185">Reference proteome</keyword>
<gene>
    <name evidence="2" type="ORF">JRO89_XS02G0162200</name>
</gene>
<dbReference type="InterPro" id="IPR002156">
    <property type="entry name" value="RNaseH_domain"/>
</dbReference>
<dbReference type="Proteomes" id="UP000827721">
    <property type="component" value="Unassembled WGS sequence"/>
</dbReference>
<organism evidence="2 3">
    <name type="scientific">Xanthoceras sorbifolium</name>
    <dbReference type="NCBI Taxonomy" id="99658"/>
    <lineage>
        <taxon>Eukaryota</taxon>
        <taxon>Viridiplantae</taxon>
        <taxon>Streptophyta</taxon>
        <taxon>Embryophyta</taxon>
        <taxon>Tracheophyta</taxon>
        <taxon>Spermatophyta</taxon>
        <taxon>Magnoliopsida</taxon>
        <taxon>eudicotyledons</taxon>
        <taxon>Gunneridae</taxon>
        <taxon>Pentapetalae</taxon>
        <taxon>rosids</taxon>
        <taxon>malvids</taxon>
        <taxon>Sapindales</taxon>
        <taxon>Sapindaceae</taxon>
        <taxon>Xanthoceroideae</taxon>
        <taxon>Xanthoceras</taxon>
    </lineage>
</organism>
<evidence type="ECO:0000313" key="3">
    <source>
        <dbReference type="Proteomes" id="UP000827721"/>
    </source>
</evidence>
<dbReference type="PANTHER" id="PTHR47074:SF48">
    <property type="entry name" value="POLYNUCLEOTIDYL TRANSFERASE, RIBONUCLEASE H-LIKE SUPERFAMILY PROTEIN"/>
    <property type="match status" value="1"/>
</dbReference>
<protein>
    <recommendedName>
        <fullName evidence="1">RNase H type-1 domain-containing protein</fullName>
    </recommendedName>
</protein>
<comment type="caution">
    <text evidence="2">The sequence shown here is derived from an EMBL/GenBank/DDBJ whole genome shotgun (WGS) entry which is preliminary data.</text>
</comment>
<evidence type="ECO:0000313" key="2">
    <source>
        <dbReference type="EMBL" id="KAH7575609.1"/>
    </source>
</evidence>
<dbReference type="SUPFAM" id="SSF53098">
    <property type="entry name" value="Ribonuclease H-like"/>
    <property type="match status" value="1"/>
</dbReference>
<dbReference type="Pfam" id="PF13456">
    <property type="entry name" value="RVT_3"/>
    <property type="match status" value="1"/>
</dbReference>
<reference evidence="2 3" key="1">
    <citation type="submission" date="2021-02" db="EMBL/GenBank/DDBJ databases">
        <title>Plant Genome Project.</title>
        <authorList>
            <person name="Zhang R.-G."/>
        </authorList>
    </citation>
    <scope>NUCLEOTIDE SEQUENCE [LARGE SCALE GENOMIC DNA]</scope>
    <source>
        <tissue evidence="2">Leaves</tissue>
    </source>
</reference>
<name>A0ABQ8IGP0_9ROSI</name>
<dbReference type="PANTHER" id="PTHR47074">
    <property type="entry name" value="BNAC02G40300D PROTEIN"/>
    <property type="match status" value="1"/>
</dbReference>